<feature type="region of interest" description="Disordered" evidence="4">
    <location>
        <begin position="2317"/>
        <end position="2350"/>
    </location>
</feature>
<dbReference type="FunFam" id="4.10.410.10:FF:000021">
    <property type="entry name" value="Serine protease inhibitor, putative"/>
    <property type="match status" value="1"/>
</dbReference>
<reference evidence="6 7" key="1">
    <citation type="submission" date="2021-06" db="EMBL/GenBank/DDBJ databases">
        <title>Caerostris darwini draft genome.</title>
        <authorList>
            <person name="Kono N."/>
            <person name="Arakawa K."/>
        </authorList>
    </citation>
    <scope>NUCLEOTIDE SEQUENCE [LARGE SCALE GENOMIC DNA]</scope>
</reference>
<accession>A0AAV4TRE8</accession>
<dbReference type="InterPro" id="IPR002919">
    <property type="entry name" value="TIL_dom"/>
</dbReference>
<dbReference type="SUPFAM" id="SSF57567">
    <property type="entry name" value="Serine protease inhibitors"/>
    <property type="match status" value="32"/>
</dbReference>
<dbReference type="Gene3D" id="4.10.410.10">
    <property type="entry name" value="Pancreatic trypsin inhibitor Kunitz domain"/>
    <property type="match status" value="4"/>
</dbReference>
<dbReference type="SUPFAM" id="SSF57362">
    <property type="entry name" value="BPTI-like"/>
    <property type="match status" value="4"/>
</dbReference>
<dbReference type="Gene3D" id="2.10.25.10">
    <property type="entry name" value="Laminin"/>
    <property type="match status" value="35"/>
</dbReference>
<keyword evidence="3" id="KW-1015">Disulfide bond</keyword>
<feature type="region of interest" description="Disordered" evidence="4">
    <location>
        <begin position="1256"/>
        <end position="1276"/>
    </location>
</feature>
<dbReference type="EMBL" id="BPLQ01009949">
    <property type="protein sequence ID" value="GIY47507.1"/>
    <property type="molecule type" value="Genomic_DNA"/>
</dbReference>
<feature type="domain" description="BPTI/Kunitz inhibitor" evidence="5">
    <location>
        <begin position="1540"/>
        <end position="1590"/>
    </location>
</feature>
<proteinExistence type="predicted"/>
<dbReference type="PROSITE" id="PS00280">
    <property type="entry name" value="BPTI_KUNITZ_1"/>
    <property type="match status" value="4"/>
</dbReference>
<evidence type="ECO:0000256" key="2">
    <source>
        <dbReference type="ARBA" id="ARBA00022737"/>
    </source>
</evidence>
<organism evidence="6 7">
    <name type="scientific">Caerostris darwini</name>
    <dbReference type="NCBI Taxonomy" id="1538125"/>
    <lineage>
        <taxon>Eukaryota</taxon>
        <taxon>Metazoa</taxon>
        <taxon>Ecdysozoa</taxon>
        <taxon>Arthropoda</taxon>
        <taxon>Chelicerata</taxon>
        <taxon>Arachnida</taxon>
        <taxon>Araneae</taxon>
        <taxon>Araneomorphae</taxon>
        <taxon>Entelegynae</taxon>
        <taxon>Araneoidea</taxon>
        <taxon>Araneidae</taxon>
        <taxon>Caerostris</taxon>
    </lineage>
</organism>
<dbReference type="PRINTS" id="PR00759">
    <property type="entry name" value="BASICPTASE"/>
</dbReference>
<keyword evidence="1" id="KW-0646">Protease inhibitor</keyword>
<keyword evidence="7" id="KW-1185">Reference proteome</keyword>
<dbReference type="InterPro" id="IPR036880">
    <property type="entry name" value="Kunitz_BPTI_sf"/>
</dbReference>
<dbReference type="SMART" id="SM00181">
    <property type="entry name" value="EGF"/>
    <property type="match status" value="12"/>
</dbReference>
<name>A0AAV4TRE8_9ARAC</name>
<gene>
    <name evidence="6" type="primary">Ppn</name>
    <name evidence="6" type="ORF">CDAR_511571</name>
</gene>
<dbReference type="InterPro" id="IPR036084">
    <property type="entry name" value="Ser_inhib-like_sf"/>
</dbReference>
<evidence type="ECO:0000259" key="5">
    <source>
        <dbReference type="PROSITE" id="PS50279"/>
    </source>
</evidence>
<evidence type="ECO:0000256" key="4">
    <source>
        <dbReference type="SAM" id="MobiDB-lite"/>
    </source>
</evidence>
<comment type="caution">
    <text evidence="6">The sequence shown here is derived from an EMBL/GenBank/DDBJ whole genome shotgun (WGS) entry which is preliminary data.</text>
</comment>
<feature type="domain" description="BPTI/Kunitz inhibitor" evidence="5">
    <location>
        <begin position="1725"/>
        <end position="1775"/>
    </location>
</feature>
<dbReference type="GO" id="GO:0004867">
    <property type="term" value="F:serine-type endopeptidase inhibitor activity"/>
    <property type="evidence" value="ECO:0007669"/>
    <property type="project" value="InterPro"/>
</dbReference>
<feature type="compositionally biased region" description="Pro residues" evidence="4">
    <location>
        <begin position="1055"/>
        <end position="1064"/>
    </location>
</feature>
<feature type="compositionally biased region" description="Low complexity" evidence="4">
    <location>
        <begin position="2809"/>
        <end position="2822"/>
    </location>
</feature>
<dbReference type="InterPro" id="IPR051368">
    <property type="entry name" value="SerProtInhib-TIL_Domain"/>
</dbReference>
<feature type="region of interest" description="Disordered" evidence="4">
    <location>
        <begin position="1328"/>
        <end position="1351"/>
    </location>
</feature>
<dbReference type="Proteomes" id="UP001054837">
    <property type="component" value="Unassembled WGS sequence"/>
</dbReference>
<evidence type="ECO:0000256" key="1">
    <source>
        <dbReference type="ARBA" id="ARBA00022690"/>
    </source>
</evidence>
<dbReference type="PANTHER" id="PTHR23259:SF70">
    <property type="entry name" value="ACCESSORY GLAND PROTEIN ACP62F-RELATED"/>
    <property type="match status" value="1"/>
</dbReference>
<dbReference type="PROSITE" id="PS50279">
    <property type="entry name" value="BPTI_KUNITZ_2"/>
    <property type="match status" value="4"/>
</dbReference>
<dbReference type="SMART" id="SM00131">
    <property type="entry name" value="KU"/>
    <property type="match status" value="4"/>
</dbReference>
<evidence type="ECO:0000313" key="6">
    <source>
        <dbReference type="EMBL" id="GIY47507.1"/>
    </source>
</evidence>
<keyword evidence="2" id="KW-0677">Repeat</keyword>
<protein>
    <submittedName>
        <fullName evidence="6">Papilin</fullName>
    </submittedName>
</protein>
<feature type="compositionally biased region" description="Acidic residues" evidence="4">
    <location>
        <begin position="2915"/>
        <end position="2925"/>
    </location>
</feature>
<feature type="compositionally biased region" description="Low complexity" evidence="4">
    <location>
        <begin position="2711"/>
        <end position="2791"/>
    </location>
</feature>
<dbReference type="Pfam" id="PF01826">
    <property type="entry name" value="TIL"/>
    <property type="match status" value="27"/>
</dbReference>
<evidence type="ECO:0000313" key="7">
    <source>
        <dbReference type="Proteomes" id="UP001054837"/>
    </source>
</evidence>
<dbReference type="CDD" id="cd00109">
    <property type="entry name" value="Kunitz-type"/>
    <property type="match status" value="2"/>
</dbReference>
<dbReference type="PANTHER" id="PTHR23259">
    <property type="entry name" value="RIDDLE"/>
    <property type="match status" value="1"/>
</dbReference>
<feature type="compositionally biased region" description="Low complexity" evidence="4">
    <location>
        <begin position="2338"/>
        <end position="2350"/>
    </location>
</feature>
<feature type="compositionally biased region" description="Polar residues" evidence="4">
    <location>
        <begin position="2796"/>
        <end position="2808"/>
    </location>
</feature>
<dbReference type="Pfam" id="PF00014">
    <property type="entry name" value="Kunitz_BPTI"/>
    <property type="match status" value="4"/>
</dbReference>
<feature type="domain" description="BPTI/Kunitz inhibitor" evidence="5">
    <location>
        <begin position="1071"/>
        <end position="1121"/>
    </location>
</feature>
<dbReference type="InterPro" id="IPR000742">
    <property type="entry name" value="EGF"/>
</dbReference>
<dbReference type="InterPro" id="IPR002223">
    <property type="entry name" value="Kunitz_BPTI"/>
</dbReference>
<feature type="region of interest" description="Disordered" evidence="4">
    <location>
        <begin position="904"/>
        <end position="929"/>
    </location>
</feature>
<dbReference type="InterPro" id="IPR020901">
    <property type="entry name" value="Prtase_inh_Kunz-CS"/>
</dbReference>
<feature type="compositionally biased region" description="Pro residues" evidence="4">
    <location>
        <begin position="1338"/>
        <end position="1350"/>
    </location>
</feature>
<feature type="region of interest" description="Disordered" evidence="4">
    <location>
        <begin position="1042"/>
        <end position="1064"/>
    </location>
</feature>
<evidence type="ECO:0000256" key="3">
    <source>
        <dbReference type="ARBA" id="ARBA00023157"/>
    </source>
</evidence>
<feature type="compositionally biased region" description="Low complexity" evidence="4">
    <location>
        <begin position="2857"/>
        <end position="2882"/>
    </location>
</feature>
<feature type="region of interest" description="Disordered" evidence="4">
    <location>
        <begin position="2700"/>
        <end position="2925"/>
    </location>
</feature>
<feature type="compositionally biased region" description="Polar residues" evidence="4">
    <location>
        <begin position="2823"/>
        <end position="2856"/>
    </location>
</feature>
<dbReference type="CDD" id="cd19941">
    <property type="entry name" value="TIL"/>
    <property type="match status" value="34"/>
</dbReference>
<sequence>MWTVLLMALCSSLQKEMRPISMCHSLCSGNEEFVDNMNPCRTCEGMRGHCSSVSSLEAGCDCIEGFYRNRKGVCVPEEKCKEDLHGGCKENEEFLECGCHRTCCNGKRTEGCTCTQGCFCKHGLVRHEDGRCVPLEECGRDSKNTCGKNEVYKECGSACPATCSNLGKNLVCTLQCVPGCFCEDGLVRNEQGECVAPEQCPKEKCKPDEQFYECMPLCYGTCSAYTTNSHLFCKMACRSGCFCKEGLYQREDGTCVSPSQCTTSPSSPIQTCGKNEEYNECGSACPDTCENLGKPQTCTLQCVPGCNCRRGMVRNDKGECVYPKECEQSTCPENEEYSSCASPCNTCTRRGKCKLTCKPGCDCKAGFYRDWQGKCIPKKDCPRIDPPRDPSKRCGKDQHYYRCVPSCQGTCSAFLRKGRVLCRQLCKPGCFCRKGLYMRKDGQCVPSTQCSSNVPTTVPGVTPPTTGLCPENEESSDCVVPCNDCQTRGKCNFLVCNKGCDCKKDYYRDFNGRCIPEFQCPLIDPTPPTTGLCPENEESSDCVVPCNDCQTRGKCNFLVCNKGCDCKKGYYRDFNGRCVPKLQCPIIEPIPVVKECSADEEYYDCMPSCQQTCTVYTSKFKIACKQRCQQGCFCKKGLYKRDDGKCVRPSKCTTPREKCPRNEKYSNCVVPCNDCQTRGKCNFLVCNKGCDCKEGYYRDFNGRCIPEFQCPLIDPTPPTTGICPENEESSNCVVPCNDCQTRGKCNFLVCNEGCDCKKGYYRDFNGRCIPELQCPIIDPIPPSEECRDDQQFYECIPSCSRTCAAYTRKDKIFCNQLCVSGCFCKEGLYQGDDGPCVPPKQCTAPTTTTPETGMPTPSCGRDEQYYGCIPTCKNTCENYQVKHPICPLICRSGCFCRKGLVKRSDGKCVRPPDCQQSPSPPTKSPPEQCGEDEEYYKDCAPKCTGTCEAYNNPGVRHCPLCRPGCWCKRGFVKTSDGRCVSPDQCEHKTGPPTRVCGPDEGFYECIPTCKNTCENYQAKHPICPRICRRGCFCKKGLVKRSDGKCVQPSDCQQSPSPPAPTTPPPDFNPTCQLEKDSGPCRAKVSRYYYDYRRKRCERFTYGGCKGNKNNFKTEEDCRLICGGTIPPSDQCHHDQQFYECIPSCSRTCTAYTRKEKIFCNQLCVSGCFCKEGLYQRDDGTCVPPEQCTAPTPPPKTKTTETGMPTPSCGRDEQYYGCIPTCKNTCENYQAQHSICPLICRSGCFCRKGLVKRSDGKCVRPSKCQQPPSPPTKRPPTSVCGPDEGFYECIPTCKNTCENYQAQHSICPRICISGCFCRKGLVKRSDGKCVQPSDCHQSPSPPAPTTLPPDSNPTCQLERDAGPCRGAMPRYYYDYRRKRCEGFMYGGCKGNKNNFETEEDCRLMCGGKPTCAEDEQYYQCVPNCHNTCDTFRMTNVACAQVCTPGCFCKEGMVRNKAGKCVETSQCPPEDNPSTMTCGKNEVYNECGSACPATCSNMGKPQICTMQCVPGCYCKRGMVRDDRGECVDVQKCRQNPGPSPACQQEKVVGRCRAGHRRYYFDQETGQCETFLYGGCGGNQNNFKTKEMCEATCTTKPTTPSCDEDEQYYECVPNCRNTCATYDRTDVACPFICMPGCFCKEGMVKNEDGECVPTSECETSTETCGRNEEYNECGSACPATCSNLGKPQFCTMQCVPGCNCKRGMVRDDKGECVDPQECQKNPGRNPSCQQEKVVGRCKARIPRYYFDQETEQCESFMYGGCGGNQNNFETKEMCEATCTTKPTTPPCDDDEQYYGKGWSRMKMEIASPRPECDTSTESEEECDEDEEYYKDCTPQCSATCEAYNNPGVRHCPRCRPGCWCKRGLVKTSDGRCVAPDQCQAPTALPPAECGPDEQYYECTPSCKNNCKTYNNPGVRCACGPPGCFCKEGLVKREDGKCVPPSQCDDTGGSSEECGEDEKYYDCAPSCGGTCETYNNTATILCLPCGPGCWCSEGLVKRKDGRCVPPQECNVPPTNECPGVNEEVVPCAKPKFCNTCGIRGNCKLRSCDEGCDCKPGYYRDDNGTCIPESQCPGSTKQCPGVNEEVVPCAKPKSCNTCGIRGNCKLKNCDEGCDCKPGYYRDDNGTCIPESQCPGSTKQCHGVNEEVVPCAKPKSCNTCGIRGNCKLKKCDEGCDCKPGYYRDDTGTCIPESQCPRSKKLPCPENQTYYDCMPSCKRTCMTYNSTVACSTTECLKGCFCKGDHLVMNKNGECIPPEECPVSCPLNQMYYECMPNCQNRCHPPDVCTADCRSGCFCKEGLFMRDDGKCVRKEVCDQHICGPDEKCDSGESEEESNEVITRESETSSTTYSTSGSTKETTTTTTVKLLVKNQVKTQNQTQKVENSRYARVRLFTKTRSTCGKNEEYNECGSGCVPTCSDAGICDLHTLQCFPGCYCKEGMVRNDQGECVSPEECNQTTCGKNEEYNKCGSGCVPTCSDAGIPLICDLHPLQCFPGCYCKEGMVRNDQGECVSPEECNQTTCGKNEEYNKCGSGCVPTCSDAGIPLICDLHPLQCFRGCYCKEGMVRNDQGECVSPEECNQKTCGKNEEYKECGSACAPTCSNPESPLICILPCVSGCFCNDGMVKNDQGECVSPQECNQKNTIDNGSPSSQTSSDSANWFFRTSSNSGAKSSRSILKISSSNDMDSDEDSSEVSSFSENEFYTISSDSAIGSDRKSSDSNSGSYTSSETGSYVMSSDSDSGSYMSSSDSSSGSYASSSDSGSGSYMSSSDSSSGSYASSSDSGSGSYGSSSDSGNGSYRKSSDSLSESYATSSEAGSYMMSSDSESGSYATSSETGSYIMSSDSGTESYMISDPGTGSYSEGTSIRSRSQSLSGSRSSQMSSFSRSSSYGEEDESDERESLFESNELESDDNIESVTIQEDSSFDGDWEESN</sequence>
<feature type="domain" description="BPTI/Kunitz inhibitor" evidence="5">
    <location>
        <begin position="1354"/>
        <end position="1404"/>
    </location>
</feature>